<accession>A0ABT4AMG5</accession>
<keyword evidence="1" id="KW-0732">Signal</keyword>
<protein>
    <submittedName>
        <fullName evidence="2">Carboxypeptidase-like regulatory domain-containing protein</fullName>
    </submittedName>
</protein>
<evidence type="ECO:0000313" key="3">
    <source>
        <dbReference type="Proteomes" id="UP001207654"/>
    </source>
</evidence>
<dbReference type="SUPFAM" id="SSF49452">
    <property type="entry name" value="Starch-binding domain-like"/>
    <property type="match status" value="1"/>
</dbReference>
<dbReference type="Gene3D" id="2.60.40.1120">
    <property type="entry name" value="Carboxypeptidase-like, regulatory domain"/>
    <property type="match status" value="4"/>
</dbReference>
<dbReference type="Proteomes" id="UP001207654">
    <property type="component" value="Unassembled WGS sequence"/>
</dbReference>
<name>A0ABT4AMG5_9BACT</name>
<dbReference type="Pfam" id="PF13620">
    <property type="entry name" value="CarboxypepD_reg"/>
    <property type="match status" value="5"/>
</dbReference>
<gene>
    <name evidence="2" type="ORF">OV287_49475</name>
</gene>
<dbReference type="InterPro" id="IPR013784">
    <property type="entry name" value="Carb-bd-like_fold"/>
</dbReference>
<evidence type="ECO:0000256" key="1">
    <source>
        <dbReference type="ARBA" id="ARBA00022729"/>
    </source>
</evidence>
<sequence length="789" mass="84550">MRRWWMRGGLLAVLALGMGLAMLRAPDAASLPAAEGASGSRGPMARMFQTLLLAEPSAGETTLHIRGTVKGAQGPVAGARVLASATVEGESLSELPCPDSPMKSISECASSAPLLELVAQRSGEAPVLARATSAADGSFSLEGLKAGRHALWVESPEGTALLLDVMAGEEGVELVLGPGVRVSGVVSGDDEKPVAGALVTAIYKAHSRFFEAVSDDTGHFTLGTLPRGEYSLVVSREGLLPLRSGFLGYPAEMNLRPQLFRARRMSGTVVHGGEPMAGVQVRTHSYWDFIERKALTDASGRFSFEGLPPQDTYGLTVVHEGLKAALDVDFKAPEGSDSKLLGERTELLVELTPAIELRGIVRDEAGRPILNAEVTVEQQEGEFFTYSTSAETDAEGRYVLDALEPGIYQLAVDAEGHLTSERQTLEVLKGTGHADFVLPRATLLEGVLVDAEGEPVPGETVNLTSPDLEEAFSTMSKEGGRFSFDLSHPGPYHLQLPGGSIQEQSRVEVTAPGDVLVRVERLPRVRGQVVDETGMPLPYVEVSIWAEAPHDSRHQLGSAQSGSDGRFSLKAPSEGRYRLAAEFFMRGIAETVIQRVEVDKRGAEVQVRLGEGGRALSGVVVDARGQPLEGVNVEVLSTLHASLLRCGMPAGGMKTGPDGRFQFQRVSGESLVLKVRKDLYALSCSEDEKQELFPLTPEAREVRVVLVKRAFVYGRLVQEDGAPVNSYTLNGSQRAQSEGRFSWLIRCTGPLTLELSAPEVVPGSVPVRRSVVVQEEVKMDLGTIVIARP</sequence>
<dbReference type="PANTHER" id="PTHR23303">
    <property type="entry name" value="CARBOXYPEPTIDASE REGULATORY REGION-CONTAINING"/>
    <property type="match status" value="1"/>
</dbReference>
<keyword evidence="3" id="KW-1185">Reference proteome</keyword>
<dbReference type="RefSeq" id="WP_267541071.1">
    <property type="nucleotide sequence ID" value="NZ_JAPNKA010000001.1"/>
</dbReference>
<organism evidence="2 3">
    <name type="scientific">Archangium lansingense</name>
    <dbReference type="NCBI Taxonomy" id="2995310"/>
    <lineage>
        <taxon>Bacteria</taxon>
        <taxon>Pseudomonadati</taxon>
        <taxon>Myxococcota</taxon>
        <taxon>Myxococcia</taxon>
        <taxon>Myxococcales</taxon>
        <taxon>Cystobacterineae</taxon>
        <taxon>Archangiaceae</taxon>
        <taxon>Archangium</taxon>
    </lineage>
</organism>
<comment type="caution">
    <text evidence="2">The sequence shown here is derived from an EMBL/GenBank/DDBJ whole genome shotgun (WGS) entry which is preliminary data.</text>
</comment>
<proteinExistence type="predicted"/>
<dbReference type="InterPro" id="IPR051417">
    <property type="entry name" value="SDr/BOS_complex"/>
</dbReference>
<dbReference type="EMBL" id="JAPNKA010000001">
    <property type="protein sequence ID" value="MCY1082506.1"/>
    <property type="molecule type" value="Genomic_DNA"/>
</dbReference>
<evidence type="ECO:0000313" key="2">
    <source>
        <dbReference type="EMBL" id="MCY1082506.1"/>
    </source>
</evidence>
<reference evidence="2 3" key="1">
    <citation type="submission" date="2022-11" db="EMBL/GenBank/DDBJ databases">
        <title>Minimal conservation of predation-associated metabolite biosynthetic gene clusters underscores biosynthetic potential of Myxococcota including descriptions for ten novel species: Archangium lansinium sp. nov., Myxococcus landrumus sp. nov., Nannocystis bai.</title>
        <authorList>
            <person name="Ahearne A."/>
            <person name="Stevens C."/>
            <person name="Phillips K."/>
        </authorList>
    </citation>
    <scope>NUCLEOTIDE SEQUENCE [LARGE SCALE GENOMIC DNA]</scope>
    <source>
        <strain evidence="2 3">MIWBW</strain>
    </source>
</reference>
<dbReference type="PANTHER" id="PTHR23303:SF14">
    <property type="entry name" value="BOS COMPLEX SUBUNIT NOMO1-RELATED"/>
    <property type="match status" value="1"/>
</dbReference>
<dbReference type="SUPFAM" id="SSF49464">
    <property type="entry name" value="Carboxypeptidase regulatory domain-like"/>
    <property type="match status" value="5"/>
</dbReference>
<dbReference type="InterPro" id="IPR008969">
    <property type="entry name" value="CarboxyPept-like_regulatory"/>
</dbReference>